<sequence length="280" mass="30453">MSRPVLAVEASDEVFTAWMRTNLDQAAKRFGLRLAGAPVLGWRLRSIGARADGPDGPRWLRVVSEYPEYAGGDALTGNADASALPLPEIPRVVEVWQWQAEGRVQRAEASTLLPGAVVSTTDVLADDPGLSEDWWTTMRSRLDALRATPTTRVHQGAEAVAARTESMLGAAVRVQRWETVHGDLHWGNLMRPFGILDWELWGRGPAGTDAATLLLCALPVPAVAERVAELFADVLDTDDGRVAQMAVAARMLARIAGGDYPQLAEPVRHHLARLGVRGYR</sequence>
<protein>
    <recommendedName>
        <fullName evidence="1">Aminoglycoside phosphotransferase domain-containing protein</fullName>
    </recommendedName>
</protein>
<dbReference type="RefSeq" id="WP_211255698.1">
    <property type="nucleotide sequence ID" value="NZ_AP023354.1"/>
</dbReference>
<dbReference type="InterPro" id="IPR011009">
    <property type="entry name" value="Kinase-like_dom_sf"/>
</dbReference>
<dbReference type="KEGG" id="aser:Asera_35390"/>
<organism evidence="2 3">
    <name type="scientific">Actinocatenispora sera</name>
    <dbReference type="NCBI Taxonomy" id="390989"/>
    <lineage>
        <taxon>Bacteria</taxon>
        <taxon>Bacillati</taxon>
        <taxon>Actinomycetota</taxon>
        <taxon>Actinomycetes</taxon>
        <taxon>Micromonosporales</taxon>
        <taxon>Micromonosporaceae</taxon>
        <taxon>Actinocatenispora</taxon>
    </lineage>
</organism>
<keyword evidence="3" id="KW-1185">Reference proteome</keyword>
<dbReference type="EMBL" id="AP023354">
    <property type="protein sequence ID" value="BCJ29431.1"/>
    <property type="molecule type" value="Genomic_DNA"/>
</dbReference>
<evidence type="ECO:0000313" key="2">
    <source>
        <dbReference type="EMBL" id="BCJ29431.1"/>
    </source>
</evidence>
<dbReference type="Proteomes" id="UP000680750">
    <property type="component" value="Chromosome"/>
</dbReference>
<feature type="domain" description="Aminoglycoside phosphotransferase" evidence="1">
    <location>
        <begin position="152"/>
        <end position="232"/>
    </location>
</feature>
<dbReference type="Pfam" id="PF01636">
    <property type="entry name" value="APH"/>
    <property type="match status" value="1"/>
</dbReference>
<dbReference type="SUPFAM" id="SSF56112">
    <property type="entry name" value="Protein kinase-like (PK-like)"/>
    <property type="match status" value="1"/>
</dbReference>
<gene>
    <name evidence="2" type="ORF">Asera_35390</name>
</gene>
<dbReference type="InterPro" id="IPR002575">
    <property type="entry name" value="Aminoglycoside_PTrfase"/>
</dbReference>
<dbReference type="AlphaFoldDB" id="A0A810L508"/>
<evidence type="ECO:0000259" key="1">
    <source>
        <dbReference type="Pfam" id="PF01636"/>
    </source>
</evidence>
<proteinExistence type="predicted"/>
<evidence type="ECO:0000313" key="3">
    <source>
        <dbReference type="Proteomes" id="UP000680750"/>
    </source>
</evidence>
<accession>A0A810L508</accession>
<reference evidence="2" key="1">
    <citation type="submission" date="2020-08" db="EMBL/GenBank/DDBJ databases">
        <title>Whole genome shotgun sequence of Actinocatenispora sera NBRC 101916.</title>
        <authorList>
            <person name="Komaki H."/>
            <person name="Tamura T."/>
        </authorList>
    </citation>
    <scope>NUCLEOTIDE SEQUENCE</scope>
    <source>
        <strain evidence="2">NBRC 101916</strain>
    </source>
</reference>
<name>A0A810L508_9ACTN</name>
<dbReference type="Gene3D" id="3.90.1200.10">
    <property type="match status" value="1"/>
</dbReference>